<sequence length="155" mass="16886">MTGAAVDYLTLLLGAVITGQIAVVTRLKFNSSMNPGKHGRSNHSINCPSMSASDSLRLELSHPAPAKSMSTEPNAPCSLCAKTAWNTHTHTHPSTGSIPAMTSLHKMQGREIDDILQSALNTSFPIYSYPRSQPHADRKYSTRNTLTWNHVAPYI</sequence>
<evidence type="ECO:0000313" key="2">
    <source>
        <dbReference type="EMBL" id="SJL17544.1"/>
    </source>
</evidence>
<keyword evidence="1" id="KW-0812">Transmembrane</keyword>
<gene>
    <name evidence="2" type="ORF">ARMOST_21096</name>
</gene>
<keyword evidence="1" id="KW-1133">Transmembrane helix</keyword>
<organism evidence="2 3">
    <name type="scientific">Armillaria ostoyae</name>
    <name type="common">Armillaria root rot fungus</name>
    <dbReference type="NCBI Taxonomy" id="47428"/>
    <lineage>
        <taxon>Eukaryota</taxon>
        <taxon>Fungi</taxon>
        <taxon>Dikarya</taxon>
        <taxon>Basidiomycota</taxon>
        <taxon>Agaricomycotina</taxon>
        <taxon>Agaricomycetes</taxon>
        <taxon>Agaricomycetidae</taxon>
        <taxon>Agaricales</taxon>
        <taxon>Marasmiineae</taxon>
        <taxon>Physalacriaceae</taxon>
        <taxon>Armillaria</taxon>
    </lineage>
</organism>
<keyword evidence="3" id="KW-1185">Reference proteome</keyword>
<reference evidence="3" key="1">
    <citation type="journal article" date="2017" name="Nat. Ecol. Evol.">
        <title>Genome expansion and lineage-specific genetic innovations in the forest pathogenic fungi Armillaria.</title>
        <authorList>
            <person name="Sipos G."/>
            <person name="Prasanna A.N."/>
            <person name="Walter M.C."/>
            <person name="O'Connor E."/>
            <person name="Balint B."/>
            <person name="Krizsan K."/>
            <person name="Kiss B."/>
            <person name="Hess J."/>
            <person name="Varga T."/>
            <person name="Slot J."/>
            <person name="Riley R."/>
            <person name="Boka B."/>
            <person name="Rigling D."/>
            <person name="Barry K."/>
            <person name="Lee J."/>
            <person name="Mihaltcheva S."/>
            <person name="LaButti K."/>
            <person name="Lipzen A."/>
            <person name="Waldron R."/>
            <person name="Moloney N.M."/>
            <person name="Sperisen C."/>
            <person name="Kredics L."/>
            <person name="Vagvoelgyi C."/>
            <person name="Patrignani A."/>
            <person name="Fitzpatrick D."/>
            <person name="Nagy I."/>
            <person name="Doyle S."/>
            <person name="Anderson J.B."/>
            <person name="Grigoriev I.V."/>
            <person name="Gueldener U."/>
            <person name="Muensterkoetter M."/>
            <person name="Nagy L.G."/>
        </authorList>
    </citation>
    <scope>NUCLEOTIDE SEQUENCE [LARGE SCALE GENOMIC DNA]</scope>
    <source>
        <strain evidence="3">C18/9</strain>
    </source>
</reference>
<proteinExistence type="predicted"/>
<name>A0A284S965_ARMOS</name>
<accession>A0A284S965</accession>
<dbReference type="Proteomes" id="UP000219338">
    <property type="component" value="Unassembled WGS sequence"/>
</dbReference>
<dbReference type="AlphaFoldDB" id="A0A284S965"/>
<evidence type="ECO:0000313" key="3">
    <source>
        <dbReference type="Proteomes" id="UP000219338"/>
    </source>
</evidence>
<feature type="transmembrane region" description="Helical" evidence="1">
    <location>
        <begin position="6"/>
        <end position="27"/>
    </location>
</feature>
<protein>
    <submittedName>
        <fullName evidence="2">Uncharacterized protein</fullName>
    </submittedName>
</protein>
<dbReference type="EMBL" id="FUEG01000045">
    <property type="protein sequence ID" value="SJL17544.1"/>
    <property type="molecule type" value="Genomic_DNA"/>
</dbReference>
<keyword evidence="1" id="KW-0472">Membrane</keyword>
<evidence type="ECO:0000256" key="1">
    <source>
        <dbReference type="SAM" id="Phobius"/>
    </source>
</evidence>